<dbReference type="EMBL" id="JBGBPQ010000020">
    <property type="protein sequence ID" value="KAL1504532.1"/>
    <property type="molecule type" value="Genomic_DNA"/>
</dbReference>
<organism evidence="2 3">
    <name type="scientific">Prymnesium parvum</name>
    <name type="common">Toxic golden alga</name>
    <dbReference type="NCBI Taxonomy" id="97485"/>
    <lineage>
        <taxon>Eukaryota</taxon>
        <taxon>Haptista</taxon>
        <taxon>Haptophyta</taxon>
        <taxon>Prymnesiophyceae</taxon>
        <taxon>Prymnesiales</taxon>
        <taxon>Prymnesiaceae</taxon>
        <taxon>Prymnesium</taxon>
    </lineage>
</organism>
<sequence>MAAVRALAVFIVFFGDLPPWLPLTLQSMAMNANVSFIVITDATAPALLPPNVHFEKISFEAMQVRLRELTGGGVNYSFHYKANDIKPVAAELYPHLAAAHEWWAWADLDVVFGDLLKFVEAAQARPACCRVPLRLRGLHKGEPKKLSSVNVYTHKAACPCTNGEKVNVICPLYPNPWRKKAWGPFTAFRASALINTSRSDERPPLRATSLFRNSPQWRAVLTSADYAHFDEWWGPFHYSRGWETMGDVLTRLAEDTGSVVMSKQKLPFAEAKTCRDGACMFCPCGALRLSLWPHGALVVNGVEVMILHLAESKFAWMHANLSLPQWSPSHRECIEISGLGHMNASCGSACSARAPIFTAADTPGAIEAATRLTRHRTKWAGHIKYATRAEDIRLQVGECTQNLRHGRRGSAGARLRSTTP</sequence>
<reference evidence="2 3" key="1">
    <citation type="journal article" date="2024" name="Science">
        <title>Giant polyketide synthase enzymes in the biosynthesis of giant marine polyether toxins.</title>
        <authorList>
            <person name="Fallon T.R."/>
            <person name="Shende V.V."/>
            <person name="Wierzbicki I.H."/>
            <person name="Pendleton A.L."/>
            <person name="Watervoot N.F."/>
            <person name="Auber R.P."/>
            <person name="Gonzalez D.J."/>
            <person name="Wisecaver J.H."/>
            <person name="Moore B.S."/>
        </authorList>
    </citation>
    <scope>NUCLEOTIDE SEQUENCE [LARGE SCALE GENOMIC DNA]</scope>
    <source>
        <strain evidence="2 3">12B1</strain>
    </source>
</reference>
<accession>A0AB34IR44</accession>
<dbReference type="Pfam" id="PF20330">
    <property type="entry name" value="DUF6625"/>
    <property type="match status" value="1"/>
</dbReference>
<evidence type="ECO:0000313" key="2">
    <source>
        <dbReference type="EMBL" id="KAL1504532.1"/>
    </source>
</evidence>
<protein>
    <recommendedName>
        <fullName evidence="4">Protein xylosyltransferase</fullName>
    </recommendedName>
</protein>
<evidence type="ECO:0008006" key="4">
    <source>
        <dbReference type="Google" id="ProtNLM"/>
    </source>
</evidence>
<feature type="chain" id="PRO_5044227815" description="Protein xylosyltransferase" evidence="1">
    <location>
        <begin position="23"/>
        <end position="420"/>
    </location>
</feature>
<dbReference type="InterPro" id="IPR046733">
    <property type="entry name" value="DUF6625"/>
</dbReference>
<gene>
    <name evidence="2" type="ORF">AB1Y20_010934</name>
</gene>
<evidence type="ECO:0000313" key="3">
    <source>
        <dbReference type="Proteomes" id="UP001515480"/>
    </source>
</evidence>
<dbReference type="AlphaFoldDB" id="A0AB34IR44"/>
<keyword evidence="1" id="KW-0732">Signal</keyword>
<keyword evidence="3" id="KW-1185">Reference proteome</keyword>
<dbReference type="Proteomes" id="UP001515480">
    <property type="component" value="Unassembled WGS sequence"/>
</dbReference>
<proteinExistence type="predicted"/>
<evidence type="ECO:0000256" key="1">
    <source>
        <dbReference type="SAM" id="SignalP"/>
    </source>
</evidence>
<name>A0AB34IR44_PRYPA</name>
<comment type="caution">
    <text evidence="2">The sequence shown here is derived from an EMBL/GenBank/DDBJ whole genome shotgun (WGS) entry which is preliminary data.</text>
</comment>
<feature type="signal peptide" evidence="1">
    <location>
        <begin position="1"/>
        <end position="22"/>
    </location>
</feature>